<gene>
    <name evidence="2" type="ORF">P3T76_003782</name>
</gene>
<evidence type="ECO:0000313" key="2">
    <source>
        <dbReference type="EMBL" id="KAK1945249.1"/>
    </source>
</evidence>
<name>A0AAD9LSM0_9STRA</name>
<sequence length="4696" mass="451759">MSSNSASYFPVLGSKVGISPKSAVGSDVAADESPKISSNSSTLAGGPSLLAASYSAISSATPTNSSSHVPSTSSPPIETWLTSLEFTSKSVKNAAVSGVLAETLDCGASAVKLDARPAVSAVNDVRRSASVPPSNAGVSAGEPKSAVSAAPKSVENAAVSGVLAETLDCGASAVKLDARPAVSAVNDVRRSASVPPSNAGVSAGEPKSAVSAAPKSVENAAVSGVLAETLDCGASAVKLDARPAVSAVNDVRRSASVPPSNAGVSAGEPKSAVSAAPKSVENAAVSGVLAETLDCGASAVKLDARPAVSAVNDVRRSASVPPSNAGVSAGEPKSAVSAAPKSVENAAVSGVLAETLDCGASAVKLDARPAVSAVNDVRRSASVPPSNAGVSAGEPKSAVSAAPKSVENAAVSGVLAETLDCGASAVKLDARPAVSAVNDVRRSASVPPSNAGVSAGEPKSAVSAAPKSVENAAVSGVLAETLDCGASAVKLDARPAVSAVNDVRRSASVPPSNAGVSAGEPKSAVSAAPKSVENAAVSGVLAETLDCGASAVKLDARPAVSAVNDVRRSASVPPSNAGVSAGEPKSAVSAAPKSVENAAVSGVLAETLDCGASAVKLDARPAVSAVNDVRRSASVPPSNAGVSAGEPKSAVSAAPKSVENAAVSGVLAETLDCGASAVKLDARPAVSAVNDVRRSASVPPSNAGVSAGEPKSAVSAAPKSVENAAVSGVLAETLDCGASAVKLDARPAVSAVNDVRRSASVPPSNAGVSAGEPKSAVSAAPKSVENAAVSGVLAETLDCGASAVKLDARPAVSAVNDVRRSASVPPSNAGVSAGEPKSAVSAAPKSVENAAVSGVLAETLDCGASAVKLDARPAVSAVNDVRRSASVPPSNAGVSAGEPKSAVSAAPKSVENAAVSGVLAETLDCGASAVKLDARPAVSAVNDVRRSASVPPSNAGVSAGEPKSAVSAAPKSVENAAVSGVLAETLDCGASAVKLDARPAVSAVNDVRRSASVPPSNAGVSAGEPKSAVSAAPKSVENAAVSGVLAETLDCGASAVKLDARPAVSAVNDVRRSASVPPSNAGVSAGEPKSAVSAAPKSVENAAVSGVLAETLDCGASAVKLDARPAVSAVNDVRRSASVPPSNAGVSAGEPKSAVSAAPKSVENAAVSGVLAETLDCGASAVKLDARPAVSAVNDVRRSASVPPSNAGVSAGEPKSAVSAAPKSVENAAVSGVLAETLDCGASAVKLDARPAVSAVNDVRRSASVPPSNAGVSAGEPKSAVSAAPKSVENAAVSGVLAETLDCGASAVKLDARPAVSAVNDVRRSASVPPSNAGVSAGEPKSAVSAAPKSVENAAVSGVLAETLDCGASAVKLDARPAVSAVNDVRRSASVPPSNAGVSAGEPKSAVSAAPKSVENAAVSGVLAETLDCGASAVKLDARPAVSAVNDVRRSASVPPSNAGVSAGEPKSAVSAAPKSVENAAVSGVLAETLDCGASAVKLDARPAVSAVNDVRRSASVPPSNAGVSAGEPKSAVSAAPKSVENAAVSGVLAETLDCGASAVKLDARPAVSAVNDVRRSASVPPSNAGVSAGEPKSAVSAAPKSVENAAVSGVLAETLDCGASAVKLDARPAVSAVNDVRRSASVPPSNAGVSAGEPKSAVSAAPKSVENAAVSGVLAETLDCGASAVKLDARPAVSAVNDVRRSASVPPSNAGVSAGEPKSAVSAAPKSVENAAVSGVLAETLDCGASAVKLDARPAVSAVNDVRRSASVPPSNAGVSAGEPKSAVSAAPKSVENAAVSGVLAETLDCGASAVKLDARPAVSAVNDVRRSASVPPSNAGVSAGEPKSAVSAAPKSVENAAVSGVLAETLDCGASAVKLDARPAVSAVNDVRRSASVPPSNAGVSAGEPKSAVSAAPKSVENAAVSGVLAETLDCGASAVKLDARPAVSAVNDVRRSASVPPSNAGVSAGEPKSAVSAAPKSVENAAVSGVLAETLDCGASAVKLDARPAVSAVNDVRRSASVPPSNAGVSAGEPKSAVSAAPKSVENAAVSGVLAETLDCGASAVKLDARPAVSAVNDVRRSASVPPSNAGVSAGEPKSAVSAAPKSVENAAVSGVLAETLDCGASAVKLDARPAVSAVNDVRRSASVPPSNAGVSAGEPKSAVSAAPKSVENAAVSGVLAETLDCGASAVKLDARPAVSAVNDVRRSASVPPSNAGVSAGEPKSAVSAAPKSVENAAVSGVLAETLDCGASAVKLDARPAVSAVNDVRRSASVPPSNAGVSAGEPKSAVSAAPKSVENAAVSGVLAETLDCGASAVKLDARPAVSAVNDVRRSASVPPSNAGVSAGEPKSAVSAAPKSVENAAVSGVLAETLDCGASAVKLDARPAVSAVNDVRRSASVPPSNAGVSAGEPKSAVSAAPKSVENAAVSGVLAETLDCGASAVKLDARPAVSAVNDVRRSASVPPSNAGVSAGEPKSAVSAAPKSVENAAVSGVLAETLDCGASAVKLDARPAVSAVNDVRRSASVPPSNAGVSAGEPKSAVSAAPKSVENAAVSGVLAETLDCGASAVKLDARPAVSAVNDVRRSASVPPSNAGVSAGEPKSAVSAAPKSVENAAVSGVLAETLDCGASAVKLDARPAVSAVNDVRRSASVPPSNAGVSAGEPKSAVSAAPKSVENAAVSGVLAETLDCGASAVKLDARPAVSAVNDVRRSASVPPSNAGVSAGEPKSAVSAAPKSVENAAVSGVLAETLDCGASAVKLDARPAVSAVNDVRRSASVPPSNAGVSAGEPKSAVSAAPKSVENAAVSGVLAETLDCGASAVKLDARPAVSAVNDVRRSASVPPSNAGVSAGEPKSAVSAAPKSVENAAVSGVLAETLDCGASAVKLDARPAVSAVNDVRRSASVPPSNAGVSAGEPKSAVSAAPKSVENAAVSGVLAETLDCGASAVKLDARPAVSAVNDVRRSASVPPSNAGVSAGEPKSAVSAAPKSVENAAVSGVLAETLDCGASAVKLDARPAVSAVNDVRRSASVPPSNAGVSAGEPKSAVSAAPKSVENAAVSGVLAETLDCGASAVKLDARPAVSAVNDVRRSASVPPSNAGVSAGEPKSAVSAAPKSVENAAVSGVLAETLDCGASAVKLDARPAVSAVNDVRRSASVPPSNAGVSAGEPKSAVSAAPKSVENAAVSGVLAETLDCGASAVKLDARPAVSAVNDVRRSASVPPSNAGVSAGEPKSAVSAAPKSVENAAVSGVLAETLDCGASAVKLDARPAVSAVNDVRRSASVPPSNAGVSAGEPKSAVSAAPKSVENAAVSGVLAETLDCGASAVKLDARPAVSAVNDVRRSASVPPSNAGVSAGEPKSAVSAAPKSVENAAVSGVLAETLDCGASAVKLDARPAVSAVNDVRRSASVPPSNAGVSAGEPKSAVSAAPKSVENAAVSGVLAETLDCGASAVKLDARPAVSAVNDVRRSASVPPSNAGVSAGEPKSAVSAAPKSVENAAVSGVLAETLDCGASAVKLDARPAVSAVNDVRRSASVPPSNAGVSAGEPKSAVSAAPKSVENAAVSGVLAETLDCGASAVKLDARPAVSAVNDVRRSASVPPSNAGVSAGEPKSAVSAAPKSVENAAVSGVLAETLDCGASAVKLDARPAVSAVNDVRRSASVPPSNAGVSAGEPKSAVSAAPKSVENAAVSGVLAETLDCGASAVKLDARPAVSAVNDVRRSASVPPSNAGVSAGEPKSAVSAAPKSVENAAVSGVLAETLDCGASAVKLDARPAVSAVNDVRRSASVPPSNAGVSAGEPKSAVSAAPKSVENAAVSGVLAETLDCGASAVKLDARPAVSAVNDVRRSASVPPSNAGVSAGEPKSAVSAAPKSVENAAVSGVLAETLDCGASAVKLDARPAVSAVNDVRRSASVPPSNAGVSAGEPKSAVSAAPKSVENAAVSGVLAETLDCGASAVKLDARPAVSAVNDVRRSASVPPSNAGVSAGEPKSAVSAAPKSVENAAVSGVLAETLDCGASAVKLDARPAVSAVNDVRRSASVPPSNAGVSAGEPKSAVSAAPKSVENAAVSGVLAETLDCGASAVKLDARPAVSAVNDVRRSASVPPSNAGVSAGEPKSAVSAAPKSVENAAVSGVLAETLDCGASAVKLDARPAVSAVNDVRRSASVPPSNAGVSAGEPKSAVSAAPKSVENAAVSGVLAETLDCGASAVKLDARPAVSAVNDVRRSASVPPSNAGVSAGEPKSAVSAAPKSVENAAVSGVLAETLDCGASAVKLDARPAVSAVNDVRRSASVPPSNAGVSAGEPKSAVSAAPKSVENAAVSGVLAETLDCGASAVKLDARPAVSAVNDVRRSASVPPSNAGVSAGEPKSAVSAAPKSVENAAVSGVLAETLDCGASAVKLDARPAVSAVNDVRRSASVPPSNAGVSAGEPKSAVSAAPKSVENAAVSGVLAETLDCGASAVKLDARPAVSAVNDVRRSASVPPSNAGVSAGEPKSAVSAAPKSVENAAVSGVLAETLDCGASAVKLDARPAVSAVNDVRRSASVPPSNAGVSAGEPKSAVSAAPKSVENAAVSGVLGEKLFSLVAHIPNGRLVDTSETEKFPKKGSSVLVVWNASVTVFSPSQLENAGVDKVSGLVLINPCVSSLSPQKLLVEFPPSVLKSLDEGGSVADLIVDVSPLQFEKLESAILEAAATSAKGSS</sequence>
<dbReference type="EMBL" id="JASMQC010000005">
    <property type="protein sequence ID" value="KAK1945249.1"/>
    <property type="molecule type" value="Genomic_DNA"/>
</dbReference>
<protein>
    <submittedName>
        <fullName evidence="2">Uncharacterized protein</fullName>
    </submittedName>
</protein>
<keyword evidence="3" id="KW-1185">Reference proteome</keyword>
<proteinExistence type="predicted"/>
<evidence type="ECO:0000313" key="3">
    <source>
        <dbReference type="Proteomes" id="UP001259832"/>
    </source>
</evidence>
<organism evidence="2 3">
    <name type="scientific">Phytophthora citrophthora</name>
    <dbReference type="NCBI Taxonomy" id="4793"/>
    <lineage>
        <taxon>Eukaryota</taxon>
        <taxon>Sar</taxon>
        <taxon>Stramenopiles</taxon>
        <taxon>Oomycota</taxon>
        <taxon>Peronosporomycetes</taxon>
        <taxon>Peronosporales</taxon>
        <taxon>Peronosporaceae</taxon>
        <taxon>Phytophthora</taxon>
    </lineage>
</organism>
<feature type="region of interest" description="Disordered" evidence="1">
    <location>
        <begin position="1"/>
        <end position="43"/>
    </location>
</feature>
<comment type="caution">
    <text evidence="2">The sequence shown here is derived from an EMBL/GenBank/DDBJ whole genome shotgun (WGS) entry which is preliminary data.</text>
</comment>
<reference evidence="2" key="1">
    <citation type="submission" date="2023-08" db="EMBL/GenBank/DDBJ databases">
        <title>Reference Genome Resource for the Citrus Pathogen Phytophthora citrophthora.</title>
        <authorList>
            <person name="Moller H."/>
            <person name="Coetzee B."/>
            <person name="Rose L.J."/>
            <person name="Van Niekerk J.M."/>
        </authorList>
    </citation>
    <scope>NUCLEOTIDE SEQUENCE</scope>
    <source>
        <strain evidence="2">STE-U-9442</strain>
    </source>
</reference>
<evidence type="ECO:0000256" key="1">
    <source>
        <dbReference type="SAM" id="MobiDB-lite"/>
    </source>
</evidence>
<accession>A0AAD9LSM0</accession>
<dbReference type="Proteomes" id="UP001259832">
    <property type="component" value="Unassembled WGS sequence"/>
</dbReference>